<dbReference type="EMBL" id="CAADEZ010000795">
    <property type="protein sequence ID" value="VFJ74743.1"/>
    <property type="molecule type" value="Genomic_DNA"/>
</dbReference>
<gene>
    <name evidence="3" type="ORF">BECKFM1743A_GA0114220_107952</name>
    <name evidence="4" type="ORF">BECKFM1743B_GA0114221_107942</name>
    <name evidence="2" type="ORF">BECKFM1743C_GA0114222_107381</name>
</gene>
<feature type="transmembrane region" description="Helical" evidence="1">
    <location>
        <begin position="20"/>
        <end position="41"/>
    </location>
</feature>
<organism evidence="4">
    <name type="scientific">Candidatus Kentrum sp. FM</name>
    <dbReference type="NCBI Taxonomy" id="2126340"/>
    <lineage>
        <taxon>Bacteria</taxon>
        <taxon>Pseudomonadati</taxon>
        <taxon>Pseudomonadota</taxon>
        <taxon>Gammaproteobacteria</taxon>
        <taxon>Candidatus Kentrum</taxon>
    </lineage>
</organism>
<evidence type="ECO:0000313" key="2">
    <source>
        <dbReference type="EMBL" id="VFJ73494.1"/>
    </source>
</evidence>
<keyword evidence="1" id="KW-0472">Membrane</keyword>
<proteinExistence type="predicted"/>
<reference evidence="4" key="1">
    <citation type="submission" date="2019-02" db="EMBL/GenBank/DDBJ databases">
        <authorList>
            <person name="Gruber-Vodicka R. H."/>
            <person name="Seah K. B. B."/>
        </authorList>
    </citation>
    <scope>NUCLEOTIDE SEQUENCE</scope>
    <source>
        <strain evidence="3">BECK_BZ163</strain>
        <strain evidence="4">BECK_BZ164</strain>
        <strain evidence="2">BECK_BZ165</strain>
    </source>
</reference>
<accession>A0A450WWX9</accession>
<evidence type="ECO:0000313" key="4">
    <source>
        <dbReference type="EMBL" id="VFK21550.1"/>
    </source>
</evidence>
<protein>
    <submittedName>
        <fullName evidence="4">Uncharacterized protein</fullName>
    </submittedName>
</protein>
<sequence>MSRKSRKKDRRHFPCFSVPLSGHFLFFMYAFHAAISIRYWFAIAIDRVHSQNMTSALTG</sequence>
<name>A0A450WWX9_9GAMM</name>
<dbReference type="EMBL" id="CAADFA010000738">
    <property type="protein sequence ID" value="VFJ73494.1"/>
    <property type="molecule type" value="Genomic_DNA"/>
</dbReference>
<dbReference type="AlphaFoldDB" id="A0A450WWX9"/>
<keyword evidence="1" id="KW-0812">Transmembrane</keyword>
<evidence type="ECO:0000313" key="3">
    <source>
        <dbReference type="EMBL" id="VFJ74743.1"/>
    </source>
</evidence>
<keyword evidence="1" id="KW-1133">Transmembrane helix</keyword>
<dbReference type="EMBL" id="CAADFL010000794">
    <property type="protein sequence ID" value="VFK21550.1"/>
    <property type="molecule type" value="Genomic_DNA"/>
</dbReference>
<evidence type="ECO:0000256" key="1">
    <source>
        <dbReference type="SAM" id="Phobius"/>
    </source>
</evidence>